<dbReference type="InterPro" id="IPR010144">
    <property type="entry name" value="CRISPR-assoc_prot_Csd1-typ"/>
</dbReference>
<keyword evidence="2" id="KW-1185">Reference proteome</keyword>
<evidence type="ECO:0000313" key="2">
    <source>
        <dbReference type="Proteomes" id="UP001193035"/>
    </source>
</evidence>
<dbReference type="CDD" id="cd09757">
    <property type="entry name" value="Cas8c_I-C"/>
    <property type="match status" value="1"/>
</dbReference>
<proteinExistence type="predicted"/>
<dbReference type="Proteomes" id="UP001193035">
    <property type="component" value="Unassembled WGS sequence"/>
</dbReference>
<dbReference type="EMBL" id="VCPD01000003">
    <property type="protein sequence ID" value="TMV08066.1"/>
    <property type="molecule type" value="Genomic_DNA"/>
</dbReference>
<sequence length="574" mass="62185">MLEAGEAPCPGFSTEKISFEMVISAVGHPLYLNDLRSHAGKRPAPVQMEVPQTVKRSSGIKPNLFWDKTAYVLGVTAVEDSDGQLTPGQGKRTADEHAAFAAMHCELLEGIDDDGLRALLAFLDKWKPEFFAARGFPVEALDQNIVFRLDGDTGPNGAPRFLHQRSSVLPLLVISDQRDSALCLVTGKEAPLARLHPSIKGVMGAQSSGASLVSFNDQAYESFGKSQGENAPVSEQAAFAYGTALNRLLAKDSTRNLRVGDTTIAFWAEAETPEAAGFSEMLMSNAFSPPDEAAEANMLRAHVRKIAEGRAGGDPKFDPSTRVYLLGLAPNAARLSVRFWHPGSFGDFARNVARFWDDLTIEPAGWKGPPAAWSLLYETAIHVGGKARADTIPPLLGGNVMRSVLTGQPLPRTLLSAVVGRIRADGHVNGRRAAVCKAVVNRISTKEEIPVSLDPDNTNPAYRLGRLFAVLERAQEAALPSLNATIKDRYFAAASATPARVFPLLVKNANHHLSLVKKGESGGLGRWLEKQLGLIWLGLEADLPRALALEDQGRFIAGYYHQRWTKSEKNGEDQ</sequence>
<reference evidence="1 2" key="1">
    <citation type="submission" date="2019-05" db="EMBL/GenBank/DDBJ databases">
        <title>Ruegeria sp. nov., isolated from tidal flat.</title>
        <authorList>
            <person name="Kim W."/>
        </authorList>
    </citation>
    <scope>NUCLEOTIDE SEQUENCE [LARGE SCALE GENOMIC DNA]</scope>
    <source>
        <strain evidence="1 2">CAU 1488</strain>
    </source>
</reference>
<evidence type="ECO:0000313" key="1">
    <source>
        <dbReference type="EMBL" id="TMV08066.1"/>
    </source>
</evidence>
<comment type="caution">
    <text evidence="1">The sequence shown here is derived from an EMBL/GenBank/DDBJ whole genome shotgun (WGS) entry which is preliminary data.</text>
</comment>
<dbReference type="NCBIfam" id="TIGR01863">
    <property type="entry name" value="cas_Csd1"/>
    <property type="match status" value="1"/>
</dbReference>
<name>A0ABY2WYZ4_9RHOB</name>
<organism evidence="1 2">
    <name type="scientific">Ruegeria sediminis</name>
    <dbReference type="NCBI Taxonomy" id="2583820"/>
    <lineage>
        <taxon>Bacteria</taxon>
        <taxon>Pseudomonadati</taxon>
        <taxon>Pseudomonadota</taxon>
        <taxon>Alphaproteobacteria</taxon>
        <taxon>Rhodobacterales</taxon>
        <taxon>Roseobacteraceae</taxon>
        <taxon>Ruegeria</taxon>
    </lineage>
</organism>
<gene>
    <name evidence="1" type="primary">cas8c</name>
    <name evidence="1" type="ORF">FGK63_08710</name>
</gene>
<accession>A0ABY2WYZ4</accession>
<dbReference type="Pfam" id="PF09709">
    <property type="entry name" value="Cas_Csd1"/>
    <property type="match status" value="1"/>
</dbReference>
<protein>
    <submittedName>
        <fullName evidence="1">Type I-C CRISPR-associated protein Cas8c/Csd1</fullName>
    </submittedName>
</protein>